<name>A0A2I0SKK9_9ACTN</name>
<proteinExistence type="predicted"/>
<dbReference type="InterPro" id="IPR011989">
    <property type="entry name" value="ARM-like"/>
</dbReference>
<dbReference type="RefSeq" id="WP_103551702.1">
    <property type="nucleotide sequence ID" value="NZ_JBHJSK010000008.1"/>
</dbReference>
<dbReference type="AlphaFoldDB" id="A0A2I0SKK9"/>
<dbReference type="SUPFAM" id="SSF48371">
    <property type="entry name" value="ARM repeat"/>
    <property type="match status" value="2"/>
</dbReference>
<dbReference type="InterPro" id="IPR016024">
    <property type="entry name" value="ARM-type_fold"/>
</dbReference>
<protein>
    <recommendedName>
        <fullName evidence="3">LRV domain-containing protein</fullName>
    </recommendedName>
</protein>
<evidence type="ECO:0000313" key="2">
    <source>
        <dbReference type="Proteomes" id="UP000236178"/>
    </source>
</evidence>
<comment type="caution">
    <text evidence="1">The sequence shown here is derived from an EMBL/GenBank/DDBJ whole genome shotgun (WGS) entry which is preliminary data.</text>
</comment>
<keyword evidence="2" id="KW-1185">Reference proteome</keyword>
<dbReference type="OrthoDB" id="3288771at2"/>
<gene>
    <name evidence="1" type="ORF">CW362_24610</name>
</gene>
<sequence length="490" mass="54320">MDTDAVTPVHLDKVMDGLAVNPALPAPLVRRLFGRRRGMGKVAGRPDLTEDMIAEIVATDDHWLLHGLALNDRLPDRFRVSLASHRDEAVRSALVMRAATAPREMLERLVDDPEPQVRERLAQGRHTPPDLRARLAADPDPAIRATLAKHWTQAPEAVRRTLLTDSEAEVRAAACSTYFAHGPHPTPPPDLLPALLADPVTRAGAVIHAVLDADTLQQLVGDPDGEVRAELARHPDLPPSVRDVLAVDPALNVRVKVFARPDTPEHVRAEIHASVHELSRSTADPSLDADDETVLQWYRNTAAPTELRILRLPWVTADPLPHVDSPYVGFRVSAAAARTLPADAVARLLDDEEEIVRLTMAHTAPHLVDPATAEDIERRYRRRDKFTFWWDREEVLTFSPETLRRFATDPEPRLRSFAPRDPDLPPELAEKLASDPEARVRLAVAPHRNLPLPSLLRLLADSSEHVAEAAGALPFLPVEHMERLLTRAGL</sequence>
<dbReference type="EMBL" id="PJOS01000051">
    <property type="protein sequence ID" value="PKT70424.1"/>
    <property type="molecule type" value="Genomic_DNA"/>
</dbReference>
<evidence type="ECO:0008006" key="3">
    <source>
        <dbReference type="Google" id="ProtNLM"/>
    </source>
</evidence>
<accession>A0A2I0SKK9</accession>
<dbReference type="Gene3D" id="1.25.10.10">
    <property type="entry name" value="Leucine-rich Repeat Variant"/>
    <property type="match status" value="2"/>
</dbReference>
<organism evidence="1 2">
    <name type="scientific">Streptomyces populi</name>
    <dbReference type="NCBI Taxonomy" id="2058924"/>
    <lineage>
        <taxon>Bacteria</taxon>
        <taxon>Bacillati</taxon>
        <taxon>Actinomycetota</taxon>
        <taxon>Actinomycetes</taxon>
        <taxon>Kitasatosporales</taxon>
        <taxon>Streptomycetaceae</taxon>
        <taxon>Streptomyces</taxon>
    </lineage>
</organism>
<dbReference type="Proteomes" id="UP000236178">
    <property type="component" value="Unassembled WGS sequence"/>
</dbReference>
<evidence type="ECO:0000313" key="1">
    <source>
        <dbReference type="EMBL" id="PKT70424.1"/>
    </source>
</evidence>
<reference evidence="1" key="1">
    <citation type="submission" date="2017-12" db="EMBL/GenBank/DDBJ databases">
        <title>Streptomyces populusis sp. nov., a novel endophytic actinobacterium isolated from stems of Populus adenopoda Maxim.</title>
        <authorList>
            <person name="Wang Z."/>
        </authorList>
    </citation>
    <scope>NUCLEOTIDE SEQUENCE [LARGE SCALE GENOMIC DNA]</scope>
    <source>
        <strain evidence="1">A249</strain>
    </source>
</reference>